<keyword evidence="5" id="KW-1185">Reference proteome</keyword>
<dbReference type="PROSITE" id="PS51257">
    <property type="entry name" value="PROKAR_LIPOPROTEIN"/>
    <property type="match status" value="1"/>
</dbReference>
<name>A0A6N8UFM8_9FIRM</name>
<dbReference type="GO" id="GO:0016787">
    <property type="term" value="F:hydrolase activity"/>
    <property type="evidence" value="ECO:0007669"/>
    <property type="project" value="UniProtKB-KW"/>
</dbReference>
<dbReference type="Proteomes" id="UP000434036">
    <property type="component" value="Unassembled WGS sequence"/>
</dbReference>
<keyword evidence="2" id="KW-0732">Signal</keyword>
<organism evidence="4 5">
    <name type="scientific">Copranaerobaculum intestinale</name>
    <dbReference type="NCBI Taxonomy" id="2692629"/>
    <lineage>
        <taxon>Bacteria</taxon>
        <taxon>Bacillati</taxon>
        <taxon>Bacillota</taxon>
        <taxon>Erysipelotrichia</taxon>
        <taxon>Erysipelotrichales</taxon>
        <taxon>Erysipelotrichaceae</taxon>
        <taxon>Copranaerobaculum</taxon>
    </lineage>
</organism>
<keyword evidence="1" id="KW-0175">Coiled coil</keyword>
<proteinExistence type="predicted"/>
<keyword evidence="4" id="KW-0378">Hydrolase</keyword>
<sequence length="254" mass="28308">MKKVYKKALIICCTVMLLSGCQNSGDQKKEKLLKTGRAKLAALSTQNLDTVSQAVNAQQAELKRLRRKAEEAKNPNQPRNYVDVFSNSVIMGDSIAAGLVDYQLLTNIQVIASRGRNVDTIDEDIQKVINLAPSYIFMEYGMNDLQYFRQNTPLFISEYTAAIQKLKTALPNTKIYVNAILPIMQNAINRVPENAGWPNFNAALKQMCTDLGVTYIDNASILTENGIGYNPDGIHPLFAYFPLWLDHMAEVAGL</sequence>
<dbReference type="InterPro" id="IPR013830">
    <property type="entry name" value="SGNH_hydro"/>
</dbReference>
<evidence type="ECO:0000256" key="2">
    <source>
        <dbReference type="SAM" id="SignalP"/>
    </source>
</evidence>
<feature type="chain" id="PRO_5039311216" evidence="2">
    <location>
        <begin position="25"/>
        <end position="254"/>
    </location>
</feature>
<dbReference type="EMBL" id="WUUQ01000003">
    <property type="protein sequence ID" value="MXQ74087.1"/>
    <property type="molecule type" value="Genomic_DNA"/>
</dbReference>
<dbReference type="InterPro" id="IPR036514">
    <property type="entry name" value="SGNH_hydro_sf"/>
</dbReference>
<dbReference type="SUPFAM" id="SSF52266">
    <property type="entry name" value="SGNH hydrolase"/>
    <property type="match status" value="1"/>
</dbReference>
<comment type="caution">
    <text evidence="4">The sequence shown here is derived from an EMBL/GenBank/DDBJ whole genome shotgun (WGS) entry which is preliminary data.</text>
</comment>
<dbReference type="Pfam" id="PF13472">
    <property type="entry name" value="Lipase_GDSL_2"/>
    <property type="match status" value="1"/>
</dbReference>
<accession>A0A6N8UFM8</accession>
<evidence type="ECO:0000259" key="3">
    <source>
        <dbReference type="Pfam" id="PF13472"/>
    </source>
</evidence>
<evidence type="ECO:0000313" key="4">
    <source>
        <dbReference type="EMBL" id="MXQ74087.1"/>
    </source>
</evidence>
<gene>
    <name evidence="4" type="ORF">GSF08_09070</name>
</gene>
<dbReference type="Gene3D" id="3.40.50.1110">
    <property type="entry name" value="SGNH hydrolase"/>
    <property type="match status" value="1"/>
</dbReference>
<reference evidence="4 5" key="1">
    <citation type="submission" date="2019-12" db="EMBL/GenBank/DDBJ databases">
        <authorList>
            <person name="Yang R."/>
        </authorList>
    </citation>
    <scope>NUCLEOTIDE SEQUENCE [LARGE SCALE GENOMIC DNA]</scope>
    <source>
        <strain evidence="4 5">DONG20-135</strain>
    </source>
</reference>
<reference evidence="4 5" key="2">
    <citation type="submission" date="2020-01" db="EMBL/GenBank/DDBJ databases">
        <title>Clostridiaceae sp. nov. isolated from the gut of human by culturomics.</title>
        <authorList>
            <person name="Chang Y."/>
        </authorList>
    </citation>
    <scope>NUCLEOTIDE SEQUENCE [LARGE SCALE GENOMIC DNA]</scope>
    <source>
        <strain evidence="4 5">DONG20-135</strain>
    </source>
</reference>
<feature type="domain" description="SGNH hydrolase-type esterase" evidence="3">
    <location>
        <begin position="92"/>
        <end position="236"/>
    </location>
</feature>
<dbReference type="RefSeq" id="WP_160625475.1">
    <property type="nucleotide sequence ID" value="NZ_WUUQ01000003.1"/>
</dbReference>
<evidence type="ECO:0000313" key="5">
    <source>
        <dbReference type="Proteomes" id="UP000434036"/>
    </source>
</evidence>
<evidence type="ECO:0000256" key="1">
    <source>
        <dbReference type="SAM" id="Coils"/>
    </source>
</evidence>
<dbReference type="AlphaFoldDB" id="A0A6N8UFM8"/>
<feature type="signal peptide" evidence="2">
    <location>
        <begin position="1"/>
        <end position="24"/>
    </location>
</feature>
<protein>
    <submittedName>
        <fullName evidence="4">Acetylhydrolase</fullName>
    </submittedName>
</protein>
<feature type="coiled-coil region" evidence="1">
    <location>
        <begin position="48"/>
        <end position="75"/>
    </location>
</feature>